<accession>A0AAE4AKY2</accession>
<dbReference type="EMBL" id="JAUSTO010000002">
    <property type="protein sequence ID" value="MDQ0151736.1"/>
    <property type="molecule type" value="Genomic_DNA"/>
</dbReference>
<protein>
    <submittedName>
        <fullName evidence="1">Uncharacterized protein</fullName>
    </submittedName>
</protein>
<evidence type="ECO:0000313" key="1">
    <source>
        <dbReference type="EMBL" id="MDQ0151736.1"/>
    </source>
</evidence>
<gene>
    <name evidence="1" type="ORF">J2S20_000416</name>
</gene>
<evidence type="ECO:0000313" key="2">
    <source>
        <dbReference type="Proteomes" id="UP001241537"/>
    </source>
</evidence>
<organism evidence="1 2">
    <name type="scientific">Moryella indoligenes</name>
    <dbReference type="NCBI Taxonomy" id="371674"/>
    <lineage>
        <taxon>Bacteria</taxon>
        <taxon>Bacillati</taxon>
        <taxon>Bacillota</taxon>
        <taxon>Clostridia</taxon>
        <taxon>Lachnospirales</taxon>
        <taxon>Lachnospiraceae</taxon>
        <taxon>Moryella</taxon>
    </lineage>
</organism>
<dbReference type="Proteomes" id="UP001241537">
    <property type="component" value="Unassembled WGS sequence"/>
</dbReference>
<dbReference type="AlphaFoldDB" id="A0AAE4AKY2"/>
<reference evidence="1" key="1">
    <citation type="submission" date="2023-07" db="EMBL/GenBank/DDBJ databases">
        <title>Genomic Encyclopedia of Type Strains, Phase IV (KMG-IV): sequencing the most valuable type-strain genomes for metagenomic binning, comparative biology and taxonomic classification.</title>
        <authorList>
            <person name="Goeker M."/>
        </authorList>
    </citation>
    <scope>NUCLEOTIDE SEQUENCE</scope>
    <source>
        <strain evidence="1">DSM 19659</strain>
    </source>
</reference>
<proteinExistence type="predicted"/>
<keyword evidence="2" id="KW-1185">Reference proteome</keyword>
<dbReference type="RefSeq" id="WP_307252579.1">
    <property type="nucleotide sequence ID" value="NZ_JAUSTO010000002.1"/>
</dbReference>
<comment type="caution">
    <text evidence="1">The sequence shown here is derived from an EMBL/GenBank/DDBJ whole genome shotgun (WGS) entry which is preliminary data.</text>
</comment>
<sequence length="177" mass="19672">MNKRVIKVTLSEKSIDNAIKELKNYKTWLKECTEKFIQALGEDGVQVATAKFQTAVYDGTNDVSVSVESRDNNNKIAVVAVGSSVLFIEFGTGIKYPDNHPEAGKNGFTRGGYGYKLGRLEKGWRYTGDPGSNGEVITTGKHAGEVHTYGNPANMSMYETVRELEEKFEEIARRCYT</sequence>
<name>A0AAE4AKY2_9FIRM</name>